<dbReference type="Pfam" id="PF07589">
    <property type="entry name" value="PEP-CTERM"/>
    <property type="match status" value="1"/>
</dbReference>
<evidence type="ECO:0000256" key="1">
    <source>
        <dbReference type="SAM" id="SignalP"/>
    </source>
</evidence>
<proteinExistence type="predicted"/>
<dbReference type="HOGENOM" id="CLU_999829_0_0_4"/>
<sequence>MNGPFRLLTALPIVLAAGSVNAALVTYSFTGATAGSHQFDASSSYDSVTRQTVFSPTYGPQAVNAVSGSVAFTLDLDRYTDEYASTDGFAFAYTGPLSAGEAWLRSTATVNGFWGNETLNTGGMVLSNLYGQTAAYNGGSGGYLFLVDEVEFQPVTYTYDDQGRPTSRRHAYGQSMIQIDDDGLVLAKLNGQELPTGFSSALGGSINIRTFDELIRYSYDADGTQTFTSDTVSRSTFLPIASWRIDFSDVLTVPEPGALALFGIGWAALGWRCRRTQRTSPST</sequence>
<organism evidence="3 4">
    <name type="scientific">Azoarcus sp. (strain BH72)</name>
    <dbReference type="NCBI Taxonomy" id="418699"/>
    <lineage>
        <taxon>Bacteria</taxon>
        <taxon>Pseudomonadati</taxon>
        <taxon>Pseudomonadota</taxon>
        <taxon>Betaproteobacteria</taxon>
        <taxon>Rhodocyclales</taxon>
        <taxon>Zoogloeaceae</taxon>
        <taxon>Azoarcus</taxon>
    </lineage>
</organism>
<feature type="domain" description="Ice-binding protein C-terminal" evidence="2">
    <location>
        <begin position="252"/>
        <end position="275"/>
    </location>
</feature>
<evidence type="ECO:0000313" key="4">
    <source>
        <dbReference type="Proteomes" id="UP000002588"/>
    </source>
</evidence>
<reference evidence="3 4" key="1">
    <citation type="journal article" date="2006" name="Nat. Biotechnol.">
        <title>Complete genome of the mutualistic, N2-fixing grass endophyte Azoarcus sp. strain BH72.</title>
        <authorList>
            <person name="Krause A."/>
            <person name="Ramakumar A."/>
            <person name="Bartels D."/>
            <person name="Battistoni F."/>
            <person name="Bekel T."/>
            <person name="Boch J."/>
            <person name="Boehm M."/>
            <person name="Friedrich F."/>
            <person name="Hurek T."/>
            <person name="Krause L."/>
            <person name="Linke B."/>
            <person name="McHardy A.C."/>
            <person name="Sarkar A."/>
            <person name="Schneiker S."/>
            <person name="Syed A.A."/>
            <person name="Thauer R."/>
            <person name="Vorhoelter F.-J."/>
            <person name="Weidner S."/>
            <person name="Puehler A."/>
            <person name="Reinhold-Hurek B."/>
            <person name="Kaiser O."/>
            <person name="Goesmann A."/>
        </authorList>
    </citation>
    <scope>NUCLEOTIDE SEQUENCE [LARGE SCALE GENOMIC DNA]</scope>
    <source>
        <strain evidence="3 4">BH72</strain>
    </source>
</reference>
<keyword evidence="4" id="KW-1185">Reference proteome</keyword>
<name>A1K5P3_AZOSB</name>
<gene>
    <name evidence="3" type="ordered locus">azo1531</name>
</gene>
<evidence type="ECO:0000313" key="3">
    <source>
        <dbReference type="EMBL" id="CAL94148.1"/>
    </source>
</evidence>
<dbReference type="AlphaFoldDB" id="A1K5P3"/>
<dbReference type="NCBIfam" id="TIGR02595">
    <property type="entry name" value="PEP_CTERM"/>
    <property type="match status" value="1"/>
</dbReference>
<dbReference type="NCBIfam" id="TIGR01643">
    <property type="entry name" value="YD_repeat_2x"/>
    <property type="match status" value="1"/>
</dbReference>
<dbReference type="InterPro" id="IPR013424">
    <property type="entry name" value="Ice-binding_C"/>
</dbReference>
<evidence type="ECO:0000259" key="2">
    <source>
        <dbReference type="Pfam" id="PF07589"/>
    </source>
</evidence>
<dbReference type="InterPro" id="IPR006530">
    <property type="entry name" value="YD"/>
</dbReference>
<accession>A1K5P3</accession>
<dbReference type="KEGG" id="azo:azo1531"/>
<dbReference type="Proteomes" id="UP000002588">
    <property type="component" value="Chromosome"/>
</dbReference>
<dbReference type="RefSeq" id="WP_011765264.1">
    <property type="nucleotide sequence ID" value="NC_008702.1"/>
</dbReference>
<keyword evidence="1" id="KW-0732">Signal</keyword>
<protein>
    <submittedName>
        <fullName evidence="3">Hypothetical secreted protein</fullName>
    </submittedName>
</protein>
<feature type="chain" id="PRO_5002636047" evidence="1">
    <location>
        <begin position="23"/>
        <end position="283"/>
    </location>
</feature>
<feature type="signal peptide" evidence="1">
    <location>
        <begin position="1"/>
        <end position="22"/>
    </location>
</feature>
<dbReference type="EMBL" id="AM406670">
    <property type="protein sequence ID" value="CAL94148.1"/>
    <property type="molecule type" value="Genomic_DNA"/>
</dbReference>